<keyword evidence="4" id="KW-0503">Monooxygenase</keyword>
<keyword evidence="5" id="KW-1133">Transmembrane helix</keyword>
<name>A0A6J6YDQ2_9ZZZZ</name>
<keyword evidence="5" id="KW-0812">Transmembrane</keyword>
<proteinExistence type="predicted"/>
<protein>
    <submittedName>
        <fullName evidence="7">Unannotated protein</fullName>
    </submittedName>
</protein>
<organism evidence="7">
    <name type="scientific">freshwater metagenome</name>
    <dbReference type="NCBI Taxonomy" id="449393"/>
    <lineage>
        <taxon>unclassified sequences</taxon>
        <taxon>metagenomes</taxon>
        <taxon>ecological metagenomes</taxon>
    </lineage>
</organism>
<dbReference type="Gene3D" id="3.20.20.30">
    <property type="entry name" value="Luciferase-like domain"/>
    <property type="match status" value="1"/>
</dbReference>
<evidence type="ECO:0000256" key="2">
    <source>
        <dbReference type="ARBA" id="ARBA00022643"/>
    </source>
</evidence>
<dbReference type="GO" id="GO:0008726">
    <property type="term" value="F:alkanesulfonate monooxygenase activity"/>
    <property type="evidence" value="ECO:0007669"/>
    <property type="project" value="TreeGrafter"/>
</dbReference>
<dbReference type="EMBL" id="CAFAAI010000236">
    <property type="protein sequence ID" value="CAB4806323.1"/>
    <property type="molecule type" value="Genomic_DNA"/>
</dbReference>
<dbReference type="InterPro" id="IPR050172">
    <property type="entry name" value="SsuD_RutA_monooxygenase"/>
</dbReference>
<evidence type="ECO:0000259" key="6">
    <source>
        <dbReference type="Pfam" id="PF00296"/>
    </source>
</evidence>
<feature type="domain" description="Luciferase-like" evidence="6">
    <location>
        <begin position="2"/>
        <end position="285"/>
    </location>
</feature>
<dbReference type="InterPro" id="IPR011251">
    <property type="entry name" value="Luciferase-like_dom"/>
</dbReference>
<dbReference type="Pfam" id="PF00296">
    <property type="entry name" value="Bac_luciferase"/>
    <property type="match status" value="1"/>
</dbReference>
<gene>
    <name evidence="7" type="ORF">UFOPK2992_01303</name>
</gene>
<evidence type="ECO:0000256" key="5">
    <source>
        <dbReference type="SAM" id="Phobius"/>
    </source>
</evidence>
<keyword evidence="3" id="KW-0560">Oxidoreductase</keyword>
<evidence type="ECO:0000313" key="7">
    <source>
        <dbReference type="EMBL" id="CAB4806323.1"/>
    </source>
</evidence>
<keyword evidence="2" id="KW-0288">FMN</keyword>
<evidence type="ECO:0000256" key="4">
    <source>
        <dbReference type="ARBA" id="ARBA00023033"/>
    </source>
</evidence>
<keyword evidence="5" id="KW-0472">Membrane</keyword>
<dbReference type="InterPro" id="IPR036661">
    <property type="entry name" value="Luciferase-like_sf"/>
</dbReference>
<keyword evidence="1" id="KW-0285">Flavoprotein</keyword>
<feature type="transmembrane region" description="Helical" evidence="5">
    <location>
        <begin position="12"/>
        <end position="35"/>
    </location>
</feature>
<dbReference type="SUPFAM" id="SSF51679">
    <property type="entry name" value="Bacterial luciferase-like"/>
    <property type="match status" value="1"/>
</dbReference>
<dbReference type="GO" id="GO:0046306">
    <property type="term" value="P:alkanesulfonate catabolic process"/>
    <property type="evidence" value="ECO:0007669"/>
    <property type="project" value="TreeGrafter"/>
</dbReference>
<dbReference type="AlphaFoldDB" id="A0A6J6YDQ2"/>
<reference evidence="7" key="1">
    <citation type="submission" date="2020-05" db="EMBL/GenBank/DDBJ databases">
        <authorList>
            <person name="Chiriac C."/>
            <person name="Salcher M."/>
            <person name="Ghai R."/>
            <person name="Kavagutti S V."/>
        </authorList>
    </citation>
    <scope>NUCLEOTIDE SEQUENCE</scope>
</reference>
<sequence length="316" mass="34438">MRTAESVGFDNVLLPSGYALGIDSVAFSAAMAPVINRMSMLVAVRTGEMWVPQLARQIATLDQMMQGRLTVNIISSDLPGQVLASAPRYQRTLEVMTALRALLDGNRVDIDGEFVQLHLDPPRVGTVSGRCPPLYFGGLSDDAREVAAAAADVYLMWPDTLDGVADLVGDMRARAARRGRTLRFGYRVHVIVRDTEAEAHAAAAHLVAALDDDEGARIRALSLDSQSVGVRRQAELREAANLDGFIEDNLWTGIGRARSGCGAALVGDPDQILAKLQQYRELGIDAFILSGYPHRDEAEWFGRLVLPRLQHAPLQR</sequence>
<dbReference type="PANTHER" id="PTHR42847:SF4">
    <property type="entry name" value="ALKANESULFONATE MONOOXYGENASE-RELATED"/>
    <property type="match status" value="1"/>
</dbReference>
<evidence type="ECO:0000256" key="3">
    <source>
        <dbReference type="ARBA" id="ARBA00023002"/>
    </source>
</evidence>
<evidence type="ECO:0000256" key="1">
    <source>
        <dbReference type="ARBA" id="ARBA00022630"/>
    </source>
</evidence>
<accession>A0A6J6YDQ2</accession>
<dbReference type="PANTHER" id="PTHR42847">
    <property type="entry name" value="ALKANESULFONATE MONOOXYGENASE"/>
    <property type="match status" value="1"/>
</dbReference>